<accession>Q213T7</accession>
<feature type="chain" id="PRO_5004200007" description="DUF3551 domain-containing protein" evidence="1">
    <location>
        <begin position="19"/>
        <end position="93"/>
    </location>
</feature>
<dbReference type="KEGG" id="rpc:RPC_2801"/>
<name>Q213T7_RHOPB</name>
<protein>
    <recommendedName>
        <fullName evidence="3">DUF3551 domain-containing protein</fullName>
    </recommendedName>
</protein>
<dbReference type="eggNOG" id="ENOG503127C">
    <property type="taxonomic scope" value="Bacteria"/>
</dbReference>
<dbReference type="HOGENOM" id="CLU_171100_0_0_5"/>
<keyword evidence="1" id="KW-0732">Signal</keyword>
<evidence type="ECO:0000256" key="1">
    <source>
        <dbReference type="SAM" id="SignalP"/>
    </source>
</evidence>
<dbReference type="InterPro" id="IPR021937">
    <property type="entry name" value="DUF3551"/>
</dbReference>
<sequence>MRLLILAALAATSVAALAGASSSPAEAREYAYCLQGRQQGYPGACDYSSFGQCKAAASGTDADCSINPRFAYGVSRGPAYYPAYSPYDSRAEW</sequence>
<dbReference type="Pfam" id="PF12071">
    <property type="entry name" value="DUF3551"/>
    <property type="match status" value="1"/>
</dbReference>
<dbReference type="EMBL" id="CP000301">
    <property type="protein sequence ID" value="ABD88349.1"/>
    <property type="molecule type" value="Genomic_DNA"/>
</dbReference>
<proteinExistence type="predicted"/>
<feature type="signal peptide" evidence="1">
    <location>
        <begin position="1"/>
        <end position="18"/>
    </location>
</feature>
<evidence type="ECO:0008006" key="3">
    <source>
        <dbReference type="Google" id="ProtNLM"/>
    </source>
</evidence>
<dbReference type="RefSeq" id="WP_011473245.1">
    <property type="nucleotide sequence ID" value="NC_007925.1"/>
</dbReference>
<dbReference type="AlphaFoldDB" id="Q213T7"/>
<dbReference type="OrthoDB" id="8141409at2"/>
<evidence type="ECO:0000313" key="2">
    <source>
        <dbReference type="EMBL" id="ABD88349.1"/>
    </source>
</evidence>
<reference evidence="2" key="1">
    <citation type="submission" date="2006-03" db="EMBL/GenBank/DDBJ databases">
        <title>Complete sequence of Rhodopseudomonas palustris BisB18.</title>
        <authorList>
            <consortium name="US DOE Joint Genome Institute"/>
            <person name="Copeland A."/>
            <person name="Lucas S."/>
            <person name="Lapidus A."/>
            <person name="Barry K."/>
            <person name="Detter J.C."/>
            <person name="Glavina del Rio T."/>
            <person name="Hammon N."/>
            <person name="Israni S."/>
            <person name="Dalin E."/>
            <person name="Tice H."/>
            <person name="Pitluck S."/>
            <person name="Chain P."/>
            <person name="Malfatti S."/>
            <person name="Shin M."/>
            <person name="Vergez L."/>
            <person name="Schmutz J."/>
            <person name="Larimer F."/>
            <person name="Land M."/>
            <person name="Hauser L."/>
            <person name="Pelletier D.A."/>
            <person name="Kyrpides N."/>
            <person name="Anderson I."/>
            <person name="Oda Y."/>
            <person name="Harwood C.S."/>
            <person name="Richardson P."/>
        </authorList>
    </citation>
    <scope>NUCLEOTIDE SEQUENCE [LARGE SCALE GENOMIC DNA]</scope>
    <source>
        <strain evidence="2">BisB18</strain>
    </source>
</reference>
<organism evidence="2">
    <name type="scientific">Rhodopseudomonas palustris (strain BisB18)</name>
    <dbReference type="NCBI Taxonomy" id="316056"/>
    <lineage>
        <taxon>Bacteria</taxon>
        <taxon>Pseudomonadati</taxon>
        <taxon>Pseudomonadota</taxon>
        <taxon>Alphaproteobacteria</taxon>
        <taxon>Hyphomicrobiales</taxon>
        <taxon>Nitrobacteraceae</taxon>
        <taxon>Rhodopseudomonas</taxon>
    </lineage>
</organism>
<gene>
    <name evidence="2" type="ordered locus">RPC_2801</name>
</gene>